<dbReference type="GO" id="GO:0007166">
    <property type="term" value="P:cell surface receptor signaling pathway"/>
    <property type="evidence" value="ECO:0007669"/>
    <property type="project" value="InterPro"/>
</dbReference>
<evidence type="ECO:0000256" key="5">
    <source>
        <dbReference type="ARBA" id="ARBA00023157"/>
    </source>
</evidence>
<dbReference type="Proteomes" id="UP000288716">
    <property type="component" value="Unassembled WGS sequence"/>
</dbReference>
<evidence type="ECO:0000256" key="1">
    <source>
        <dbReference type="ARBA" id="ARBA00004141"/>
    </source>
</evidence>
<dbReference type="Pfam" id="PF00002">
    <property type="entry name" value="7tm_2"/>
    <property type="match status" value="1"/>
</dbReference>
<dbReference type="GO" id="GO:0005886">
    <property type="term" value="C:plasma membrane"/>
    <property type="evidence" value="ECO:0007669"/>
    <property type="project" value="UniProtKB-SubCell"/>
</dbReference>
<proteinExistence type="predicted"/>
<feature type="transmembrane region" description="Helical" evidence="6">
    <location>
        <begin position="290"/>
        <end position="310"/>
    </location>
</feature>
<feature type="transmembrane region" description="Helical" evidence="6">
    <location>
        <begin position="438"/>
        <end position="461"/>
    </location>
</feature>
<evidence type="ECO:0000256" key="4">
    <source>
        <dbReference type="ARBA" id="ARBA00023136"/>
    </source>
</evidence>
<feature type="transmembrane region" description="Helical" evidence="6">
    <location>
        <begin position="322"/>
        <end position="342"/>
    </location>
</feature>
<dbReference type="Pfam" id="PF01825">
    <property type="entry name" value="GPS"/>
    <property type="match status" value="1"/>
</dbReference>
<dbReference type="Gene3D" id="1.20.1070.10">
    <property type="entry name" value="Rhodopsin 7-helix transmembrane proteins"/>
    <property type="match status" value="1"/>
</dbReference>
<feature type="non-terminal residue" evidence="9">
    <location>
        <position position="530"/>
    </location>
</feature>
<dbReference type="STRING" id="299467.A0A443S9L0"/>
<dbReference type="InterPro" id="IPR000203">
    <property type="entry name" value="GPS"/>
</dbReference>
<evidence type="ECO:0000256" key="3">
    <source>
        <dbReference type="ARBA" id="ARBA00022989"/>
    </source>
</evidence>
<dbReference type="InterPro" id="IPR046338">
    <property type="entry name" value="GAIN_dom_sf"/>
</dbReference>
<keyword evidence="3 6" id="KW-1133">Transmembrane helix</keyword>
<dbReference type="EMBL" id="NCKV01005176">
    <property type="protein sequence ID" value="RWS24239.1"/>
    <property type="molecule type" value="Genomic_DNA"/>
</dbReference>
<keyword evidence="5" id="KW-1015">Disulfide bond</keyword>
<feature type="domain" description="G-protein coupled receptors family 2 profile 2" evidence="8">
    <location>
        <begin position="288"/>
        <end position="530"/>
    </location>
</feature>
<dbReference type="OrthoDB" id="6437696at2759"/>
<dbReference type="PANTHER" id="PTHR12011">
    <property type="entry name" value="ADHESION G-PROTEIN COUPLED RECEPTOR"/>
    <property type="match status" value="1"/>
</dbReference>
<feature type="domain" description="GAIN-B" evidence="7">
    <location>
        <begin position="140"/>
        <end position="282"/>
    </location>
</feature>
<dbReference type="SMART" id="SM00303">
    <property type="entry name" value="GPS"/>
    <property type="match status" value="1"/>
</dbReference>
<sequence length="530" mass="60595">MLFVKTTKREKTIEDRIKYEKEVSEIGEILSDEISYKNISSGDLASLIDISILLSKEIKVKMFTNTILRIFDTILDERNKIAWKSLPPIASTVISEKMLMQLTDIGHRLACFNNTNQTVNIVENNIAFESFIIYGNVSTDFTFPSMSNITRKVKVQFTAEIEPPLSDVPNCGHSSASGVIYRNLATNLDPKSTFVINSKLVAFSFTRNSSVKLEKNARIKLRLQHEWEKRRGDVSKCMFWNLKTSDWSEEGCRVDESTKSFTICECDHLTNFAVLMDISGREKPSETKSWLTLVCCTLSSICLMITICLLTSVRSLKSRRNLITSHLCLCLLFMNLLTSYGLQQTHNTILCRSISIMLMYTAASSFLWMLLEGYILYQMIILVFKSVGYISHRCMYCIGYGVSFIWVSVALVIVKPNGFFDNDKNYFCWISNFEQPGIIWIFIGPAFAIIILNVIVFIMSLRATIITNLKRKNSKETQQSNDLKANVKRWLKGWISLLILLGFTWILALLYVHADLYFASYIFIVCNGLQ</sequence>
<gene>
    <name evidence="9" type="ORF">B4U80_06087</name>
</gene>
<dbReference type="AlphaFoldDB" id="A0A443S9L0"/>
<evidence type="ECO:0000259" key="8">
    <source>
        <dbReference type="PROSITE" id="PS50261"/>
    </source>
</evidence>
<evidence type="ECO:0000313" key="9">
    <source>
        <dbReference type="EMBL" id="RWS24239.1"/>
    </source>
</evidence>
<dbReference type="PROSITE" id="PS50261">
    <property type="entry name" value="G_PROTEIN_RECEP_F2_4"/>
    <property type="match status" value="1"/>
</dbReference>
<keyword evidence="4 6" id="KW-0472">Membrane</keyword>
<protein>
    <submittedName>
        <fullName evidence="9">Latrophilin-3-like protein</fullName>
    </submittedName>
</protein>
<dbReference type="PRINTS" id="PR00249">
    <property type="entry name" value="GPCRSECRETIN"/>
</dbReference>
<dbReference type="PROSITE" id="PS50221">
    <property type="entry name" value="GAIN_B"/>
    <property type="match status" value="1"/>
</dbReference>
<feature type="transmembrane region" description="Helical" evidence="6">
    <location>
        <begin position="398"/>
        <end position="418"/>
    </location>
</feature>
<evidence type="ECO:0000256" key="2">
    <source>
        <dbReference type="ARBA" id="ARBA00022692"/>
    </source>
</evidence>
<dbReference type="InterPro" id="IPR017981">
    <property type="entry name" value="GPCR_2-like_7TM"/>
</dbReference>
<dbReference type="GO" id="GO:0004930">
    <property type="term" value="F:G protein-coupled receptor activity"/>
    <property type="evidence" value="ECO:0007669"/>
    <property type="project" value="InterPro"/>
</dbReference>
<evidence type="ECO:0000313" key="10">
    <source>
        <dbReference type="Proteomes" id="UP000288716"/>
    </source>
</evidence>
<evidence type="ECO:0000256" key="6">
    <source>
        <dbReference type="SAM" id="Phobius"/>
    </source>
</evidence>
<evidence type="ECO:0000259" key="7">
    <source>
        <dbReference type="PROSITE" id="PS50221"/>
    </source>
</evidence>
<organism evidence="9 10">
    <name type="scientific">Leptotrombidium deliense</name>
    <dbReference type="NCBI Taxonomy" id="299467"/>
    <lineage>
        <taxon>Eukaryota</taxon>
        <taxon>Metazoa</taxon>
        <taxon>Ecdysozoa</taxon>
        <taxon>Arthropoda</taxon>
        <taxon>Chelicerata</taxon>
        <taxon>Arachnida</taxon>
        <taxon>Acari</taxon>
        <taxon>Acariformes</taxon>
        <taxon>Trombidiformes</taxon>
        <taxon>Prostigmata</taxon>
        <taxon>Anystina</taxon>
        <taxon>Parasitengona</taxon>
        <taxon>Trombiculoidea</taxon>
        <taxon>Trombiculidae</taxon>
        <taxon>Leptotrombidium</taxon>
    </lineage>
</organism>
<comment type="subcellular location">
    <subcellularLocation>
        <location evidence="1">Membrane</location>
        <topology evidence="1">Multi-pass membrane protein</topology>
    </subcellularLocation>
</comment>
<keyword evidence="10" id="KW-1185">Reference proteome</keyword>
<dbReference type="PANTHER" id="PTHR12011:SF347">
    <property type="entry name" value="FI21270P1-RELATED"/>
    <property type="match status" value="1"/>
</dbReference>
<dbReference type="VEuPathDB" id="VectorBase:LDEU007801"/>
<dbReference type="InterPro" id="IPR000832">
    <property type="entry name" value="GPCR_2_secretin-like"/>
</dbReference>
<reference evidence="9 10" key="1">
    <citation type="journal article" date="2018" name="Gigascience">
        <title>Genomes of trombidid mites reveal novel predicted allergens and laterally-transferred genes associated with secondary metabolism.</title>
        <authorList>
            <person name="Dong X."/>
            <person name="Chaisiri K."/>
            <person name="Xia D."/>
            <person name="Armstrong S.D."/>
            <person name="Fang Y."/>
            <person name="Donnelly M.J."/>
            <person name="Kadowaki T."/>
            <person name="McGarry J.W."/>
            <person name="Darby A.C."/>
            <person name="Makepeace B.L."/>
        </authorList>
    </citation>
    <scope>NUCLEOTIDE SEQUENCE [LARGE SCALE GENOMIC DNA]</scope>
    <source>
        <strain evidence="9">UoL-UT</strain>
    </source>
</reference>
<feature type="transmembrane region" description="Helical" evidence="6">
    <location>
        <begin position="354"/>
        <end position="377"/>
    </location>
</feature>
<dbReference type="InterPro" id="IPR057244">
    <property type="entry name" value="GAIN_B"/>
</dbReference>
<keyword evidence="2 6" id="KW-0812">Transmembrane</keyword>
<feature type="transmembrane region" description="Helical" evidence="6">
    <location>
        <begin position="494"/>
        <end position="514"/>
    </location>
</feature>
<dbReference type="Gene3D" id="2.60.220.50">
    <property type="match status" value="1"/>
</dbReference>
<name>A0A443S9L0_9ACAR</name>
<comment type="caution">
    <text evidence="9">The sequence shown here is derived from an EMBL/GenBank/DDBJ whole genome shotgun (WGS) entry which is preliminary data.</text>
</comment>
<accession>A0A443S9L0</accession>